<sequence length="244" mass="26785">MEGRRVNGERVQLPNHAIEGTSSRDGGSLFMQPSVVLGAYASEDELEVGKAGATNDDEVRSTTSDGAQGGGNRNVVGGQSTDSEGYGKGKLRTKVWDVIANKMIKARWNRTADECKRRWNILRRWYISVVDNDTWSGRQSYWTMTPAERKATGLDFNFRSMWFDILQSYNTRNQAVYPDRVVDPGVEEEVPPPPVNDANVEWGQENGGVQERHAAPGVDVGQSSEVTGVTGVTPGHLPIDEGGM</sequence>
<feature type="domain" description="Myb/SANT-like DNA-binding" evidence="2">
    <location>
        <begin position="87"/>
        <end position="134"/>
    </location>
</feature>
<feature type="region of interest" description="Disordered" evidence="1">
    <location>
        <begin position="1"/>
        <end position="26"/>
    </location>
</feature>
<evidence type="ECO:0000313" key="3">
    <source>
        <dbReference type="EMBL" id="GBG91058.1"/>
    </source>
</evidence>
<dbReference type="Pfam" id="PF13837">
    <property type="entry name" value="Myb_DNA-bind_4"/>
    <property type="match status" value="1"/>
</dbReference>
<dbReference type="EMBL" id="BFEA01000867">
    <property type="protein sequence ID" value="GBG91058.1"/>
    <property type="molecule type" value="Genomic_DNA"/>
</dbReference>
<reference evidence="3 4" key="1">
    <citation type="journal article" date="2018" name="Cell">
        <title>The Chara Genome: Secondary Complexity and Implications for Plant Terrestrialization.</title>
        <authorList>
            <person name="Nishiyama T."/>
            <person name="Sakayama H."/>
            <person name="Vries J.D."/>
            <person name="Buschmann H."/>
            <person name="Saint-Marcoux D."/>
            <person name="Ullrich K.K."/>
            <person name="Haas F.B."/>
            <person name="Vanderstraeten L."/>
            <person name="Becker D."/>
            <person name="Lang D."/>
            <person name="Vosolsobe S."/>
            <person name="Rombauts S."/>
            <person name="Wilhelmsson P.K.I."/>
            <person name="Janitza P."/>
            <person name="Kern R."/>
            <person name="Heyl A."/>
            <person name="Rumpler F."/>
            <person name="Villalobos L.I.A.C."/>
            <person name="Clay J.M."/>
            <person name="Skokan R."/>
            <person name="Toyoda A."/>
            <person name="Suzuki Y."/>
            <person name="Kagoshima H."/>
            <person name="Schijlen E."/>
            <person name="Tajeshwar N."/>
            <person name="Catarino B."/>
            <person name="Hetherington A.J."/>
            <person name="Saltykova A."/>
            <person name="Bonnot C."/>
            <person name="Breuninger H."/>
            <person name="Symeonidi A."/>
            <person name="Radhakrishnan G.V."/>
            <person name="Van Nieuwerburgh F."/>
            <person name="Deforce D."/>
            <person name="Chang C."/>
            <person name="Karol K.G."/>
            <person name="Hedrich R."/>
            <person name="Ulvskov P."/>
            <person name="Glockner G."/>
            <person name="Delwiche C.F."/>
            <person name="Petrasek J."/>
            <person name="Van de Peer Y."/>
            <person name="Friml J."/>
            <person name="Beilby M."/>
            <person name="Dolan L."/>
            <person name="Kohara Y."/>
            <person name="Sugano S."/>
            <person name="Fujiyama A."/>
            <person name="Delaux P.-M."/>
            <person name="Quint M."/>
            <person name="TheiBen G."/>
            <person name="Hagemann M."/>
            <person name="Harholt J."/>
            <person name="Dunand C."/>
            <person name="Zachgo S."/>
            <person name="Langdale J."/>
            <person name="Maumus F."/>
            <person name="Straeten D.V.D."/>
            <person name="Gould S.B."/>
            <person name="Rensing S.A."/>
        </authorList>
    </citation>
    <scope>NUCLEOTIDE SEQUENCE [LARGE SCALE GENOMIC DNA]</scope>
    <source>
        <strain evidence="3 4">S276</strain>
    </source>
</reference>
<feature type="region of interest" description="Disordered" evidence="1">
    <location>
        <begin position="48"/>
        <end position="88"/>
    </location>
</feature>
<dbReference type="InterPro" id="IPR044822">
    <property type="entry name" value="Myb_DNA-bind_4"/>
</dbReference>
<dbReference type="PANTHER" id="PTHR33492">
    <property type="entry name" value="OSJNBA0043A12.37 PROTEIN-RELATED"/>
    <property type="match status" value="1"/>
</dbReference>
<evidence type="ECO:0000256" key="1">
    <source>
        <dbReference type="SAM" id="MobiDB-lite"/>
    </source>
</evidence>
<evidence type="ECO:0000313" key="4">
    <source>
        <dbReference type="Proteomes" id="UP000265515"/>
    </source>
</evidence>
<dbReference type="Gene3D" id="1.10.10.60">
    <property type="entry name" value="Homeodomain-like"/>
    <property type="match status" value="1"/>
</dbReference>
<dbReference type="Proteomes" id="UP000265515">
    <property type="component" value="Unassembled WGS sequence"/>
</dbReference>
<gene>
    <name evidence="3" type="ORF">CBR_g51792</name>
</gene>
<proteinExistence type="predicted"/>
<dbReference type="AlphaFoldDB" id="A0A388M906"/>
<protein>
    <recommendedName>
        <fullName evidence="2">Myb/SANT-like DNA-binding domain-containing protein</fullName>
    </recommendedName>
</protein>
<name>A0A388M906_CHABU</name>
<dbReference type="Gramene" id="GBG91058">
    <property type="protein sequence ID" value="GBG91058"/>
    <property type="gene ID" value="CBR_g51792"/>
</dbReference>
<keyword evidence="4" id="KW-1185">Reference proteome</keyword>
<dbReference type="PANTHER" id="PTHR33492:SF4">
    <property type="entry name" value="OS02G0174300 PROTEIN"/>
    <property type="match status" value="1"/>
</dbReference>
<organism evidence="3 4">
    <name type="scientific">Chara braunii</name>
    <name type="common">Braun's stonewort</name>
    <dbReference type="NCBI Taxonomy" id="69332"/>
    <lineage>
        <taxon>Eukaryota</taxon>
        <taxon>Viridiplantae</taxon>
        <taxon>Streptophyta</taxon>
        <taxon>Charophyceae</taxon>
        <taxon>Charales</taxon>
        <taxon>Characeae</taxon>
        <taxon>Chara</taxon>
    </lineage>
</organism>
<feature type="region of interest" description="Disordered" evidence="1">
    <location>
        <begin position="220"/>
        <end position="244"/>
    </location>
</feature>
<accession>A0A388M906</accession>
<dbReference type="OrthoDB" id="691673at2759"/>
<evidence type="ECO:0000259" key="2">
    <source>
        <dbReference type="Pfam" id="PF13837"/>
    </source>
</evidence>
<comment type="caution">
    <text evidence="3">The sequence shown here is derived from an EMBL/GenBank/DDBJ whole genome shotgun (WGS) entry which is preliminary data.</text>
</comment>